<organism evidence="8 9">
    <name type="scientific">Prorocentrum cordatum</name>
    <dbReference type="NCBI Taxonomy" id="2364126"/>
    <lineage>
        <taxon>Eukaryota</taxon>
        <taxon>Sar</taxon>
        <taxon>Alveolata</taxon>
        <taxon>Dinophyceae</taxon>
        <taxon>Prorocentrales</taxon>
        <taxon>Prorocentraceae</taxon>
        <taxon>Prorocentrum</taxon>
    </lineage>
</organism>
<dbReference type="InterPro" id="IPR000253">
    <property type="entry name" value="FHA_dom"/>
</dbReference>
<feature type="region of interest" description="Disordered" evidence="5">
    <location>
        <begin position="1"/>
        <end position="26"/>
    </location>
</feature>
<feature type="compositionally biased region" description="Basic and acidic residues" evidence="5">
    <location>
        <begin position="17"/>
        <end position="26"/>
    </location>
</feature>
<dbReference type="PANTHER" id="PTHR24348">
    <property type="entry name" value="SERINE/THREONINE-PROTEIN KINASE UNC-51-RELATED"/>
    <property type="match status" value="1"/>
</dbReference>
<evidence type="ECO:0008006" key="10">
    <source>
        <dbReference type="Google" id="ProtNLM"/>
    </source>
</evidence>
<dbReference type="PROSITE" id="PS50006">
    <property type="entry name" value="FHA_DOMAIN"/>
    <property type="match status" value="1"/>
</dbReference>
<dbReference type="EMBL" id="CAUYUJ010018513">
    <property type="protein sequence ID" value="CAK0884188.1"/>
    <property type="molecule type" value="Genomic_DNA"/>
</dbReference>
<evidence type="ECO:0000256" key="5">
    <source>
        <dbReference type="SAM" id="MobiDB-lite"/>
    </source>
</evidence>
<dbReference type="CDD" id="cd00060">
    <property type="entry name" value="FHA"/>
    <property type="match status" value="1"/>
</dbReference>
<dbReference type="InterPro" id="IPR008984">
    <property type="entry name" value="SMAD_FHA_dom_sf"/>
</dbReference>
<evidence type="ECO:0000259" key="7">
    <source>
        <dbReference type="PROSITE" id="PS50011"/>
    </source>
</evidence>
<dbReference type="InterPro" id="IPR008266">
    <property type="entry name" value="Tyr_kinase_AS"/>
</dbReference>
<evidence type="ECO:0000256" key="3">
    <source>
        <dbReference type="ARBA" id="ARBA00022777"/>
    </source>
</evidence>
<evidence type="ECO:0000313" key="9">
    <source>
        <dbReference type="Proteomes" id="UP001189429"/>
    </source>
</evidence>
<gene>
    <name evidence="8" type="ORF">PCOR1329_LOCUS66192</name>
</gene>
<feature type="domain" description="Protein kinase" evidence="7">
    <location>
        <begin position="174"/>
        <end position="460"/>
    </location>
</feature>
<keyword evidence="3" id="KW-0418">Kinase</keyword>
<dbReference type="Proteomes" id="UP001189429">
    <property type="component" value="Unassembled WGS sequence"/>
</dbReference>
<dbReference type="Pfam" id="PF00069">
    <property type="entry name" value="Pkinase"/>
    <property type="match status" value="1"/>
</dbReference>
<keyword evidence="2" id="KW-0547">Nucleotide-binding</keyword>
<name>A0ABN9WCZ2_9DINO</name>
<dbReference type="InterPro" id="IPR045269">
    <property type="entry name" value="Atg1-like"/>
</dbReference>
<comment type="caution">
    <text evidence="8">The sequence shown here is derived from an EMBL/GenBank/DDBJ whole genome shotgun (WGS) entry which is preliminary data.</text>
</comment>
<feature type="compositionally biased region" description="Gly residues" evidence="5">
    <location>
        <begin position="1"/>
        <end position="16"/>
    </location>
</feature>
<dbReference type="SMART" id="SM00220">
    <property type="entry name" value="S_TKc"/>
    <property type="match status" value="1"/>
</dbReference>
<dbReference type="SUPFAM" id="SSF49879">
    <property type="entry name" value="SMAD/FHA domain"/>
    <property type="match status" value="1"/>
</dbReference>
<reference evidence="8" key="1">
    <citation type="submission" date="2023-10" db="EMBL/GenBank/DDBJ databases">
        <authorList>
            <person name="Chen Y."/>
            <person name="Shah S."/>
            <person name="Dougan E. K."/>
            <person name="Thang M."/>
            <person name="Chan C."/>
        </authorList>
    </citation>
    <scope>NUCLEOTIDE SEQUENCE [LARGE SCALE GENOMIC DNA]</scope>
</reference>
<feature type="domain" description="FHA" evidence="6">
    <location>
        <begin position="54"/>
        <end position="107"/>
    </location>
</feature>
<dbReference type="InterPro" id="IPR011009">
    <property type="entry name" value="Kinase-like_dom_sf"/>
</dbReference>
<keyword evidence="1" id="KW-0808">Transferase</keyword>
<accession>A0ABN9WCZ2</accession>
<dbReference type="PANTHER" id="PTHR24348:SF22">
    <property type="entry name" value="NON-SPECIFIC SERINE_THREONINE PROTEIN KINASE"/>
    <property type="match status" value="1"/>
</dbReference>
<evidence type="ECO:0000256" key="2">
    <source>
        <dbReference type="ARBA" id="ARBA00022741"/>
    </source>
</evidence>
<sequence length="460" mass="51898">MAAATGGGARQAAGGGAEKEKDKGSKESPLELSFSLRLGDAVPVPFCLRGQAQARVGRGAHCDLQVDSRQVSFEHCVIFLKKKNRDVQLCVKDASSKNKTGVRHARAVFEGKAPKVLLKDEVEVLHHNSELWVPPLPEPADGSKDHRVRIRVIFTLPDAWEPWRSTTEGPRGRWDYQEKLGEGGLAIVYRARDMVGKLGLVAVKVSKFINLPGASAQNRHVYALHREARWSMQRLHNPRDKRHDPRGADLFVRYLEDQTGFVKHGFDEFDKVRLRYEDPAFLWAEHCFDPPLAARPYVVLELVGGRLLQSVIDDKHAPLVAQEKRAVVRMCSEALVYMRRFGVIHRDFRGCNMFLQERAPQSRLKVIDLGFMISTEPPQQKNPNAAVRCAWQGDATKKVRFDWAPPEVRARGSPNFGAPACCFDVYSLGVLVLKLLRGRAKTQELLETQKFDQIRDFEPE</sequence>
<feature type="non-terminal residue" evidence="8">
    <location>
        <position position="460"/>
    </location>
</feature>
<evidence type="ECO:0000256" key="4">
    <source>
        <dbReference type="ARBA" id="ARBA00022840"/>
    </source>
</evidence>
<dbReference type="Gene3D" id="3.30.200.20">
    <property type="entry name" value="Phosphorylase Kinase, domain 1"/>
    <property type="match status" value="1"/>
</dbReference>
<dbReference type="PROSITE" id="PS50011">
    <property type="entry name" value="PROTEIN_KINASE_DOM"/>
    <property type="match status" value="1"/>
</dbReference>
<dbReference type="Pfam" id="PF00498">
    <property type="entry name" value="FHA"/>
    <property type="match status" value="1"/>
</dbReference>
<dbReference type="InterPro" id="IPR000719">
    <property type="entry name" value="Prot_kinase_dom"/>
</dbReference>
<keyword evidence="4" id="KW-0067">ATP-binding</keyword>
<keyword evidence="9" id="KW-1185">Reference proteome</keyword>
<evidence type="ECO:0000313" key="8">
    <source>
        <dbReference type="EMBL" id="CAK0884188.1"/>
    </source>
</evidence>
<dbReference type="SUPFAM" id="SSF56112">
    <property type="entry name" value="Protein kinase-like (PK-like)"/>
    <property type="match status" value="1"/>
</dbReference>
<protein>
    <recommendedName>
        <fullName evidence="10">Non-specific serine/threonine protein kinase</fullName>
    </recommendedName>
</protein>
<dbReference type="Gene3D" id="2.60.200.20">
    <property type="match status" value="1"/>
</dbReference>
<dbReference type="SMART" id="SM00240">
    <property type="entry name" value="FHA"/>
    <property type="match status" value="1"/>
</dbReference>
<evidence type="ECO:0000259" key="6">
    <source>
        <dbReference type="PROSITE" id="PS50006"/>
    </source>
</evidence>
<proteinExistence type="predicted"/>
<dbReference type="PROSITE" id="PS00109">
    <property type="entry name" value="PROTEIN_KINASE_TYR"/>
    <property type="match status" value="1"/>
</dbReference>
<evidence type="ECO:0000256" key="1">
    <source>
        <dbReference type="ARBA" id="ARBA00022679"/>
    </source>
</evidence>
<dbReference type="Gene3D" id="1.10.510.10">
    <property type="entry name" value="Transferase(Phosphotransferase) domain 1"/>
    <property type="match status" value="1"/>
</dbReference>